<protein>
    <recommendedName>
        <fullName evidence="4">Lipoprotein</fullName>
    </recommendedName>
</protein>
<proteinExistence type="predicted"/>
<dbReference type="RefSeq" id="WP_054409983.1">
    <property type="nucleotide sequence ID" value="NZ_FOYA01000017.1"/>
</dbReference>
<feature type="signal peptide" evidence="1">
    <location>
        <begin position="1"/>
        <end position="25"/>
    </location>
</feature>
<evidence type="ECO:0000313" key="3">
    <source>
        <dbReference type="Proteomes" id="UP000037755"/>
    </source>
</evidence>
<sequence>MKTTVHFAVLLAVSALLVCCSGEPAFLKKFTPRDVKRKLYTEKITPADLDILLATNEVNQPVFNKNHEYYYGFYKPLGNNHYLISYKDTYTPAYRFTHFLIGWADVYYCIYNAGTNTVVSKLKVQSSDPVHNHFEEKNGVYTIKSYYHNFNYIDRPCNDIVLKNDSLIMLYKIQDNRFVQVKQ</sequence>
<reference evidence="2 3" key="1">
    <citation type="submission" date="2015-08" db="EMBL/GenBank/DDBJ databases">
        <title>Whole genome sequence of Flavobacterium akiainvivens IK-1T, from decaying Wikstroemia oahuensis, an endemic Hawaiian shrub.</title>
        <authorList>
            <person name="Wan X."/>
            <person name="Hou S."/>
            <person name="Saito J."/>
            <person name="Donachie S."/>
        </authorList>
    </citation>
    <scope>NUCLEOTIDE SEQUENCE [LARGE SCALE GENOMIC DNA]</scope>
    <source>
        <strain evidence="2 3">IK-1</strain>
    </source>
</reference>
<evidence type="ECO:0000256" key="1">
    <source>
        <dbReference type="SAM" id="SignalP"/>
    </source>
</evidence>
<evidence type="ECO:0000313" key="2">
    <source>
        <dbReference type="EMBL" id="KOS08122.1"/>
    </source>
</evidence>
<dbReference type="OrthoDB" id="1376956at2"/>
<gene>
    <name evidence="2" type="ORF">AM493_20275</name>
</gene>
<name>A0A0N0RR52_9FLAO</name>
<dbReference type="EMBL" id="LIYD01000005">
    <property type="protein sequence ID" value="KOS08122.1"/>
    <property type="molecule type" value="Genomic_DNA"/>
</dbReference>
<accession>A0A0N0RR52</accession>
<dbReference type="Proteomes" id="UP000037755">
    <property type="component" value="Unassembled WGS sequence"/>
</dbReference>
<dbReference type="PATRIC" id="fig|1202724.3.peg.4200"/>
<keyword evidence="1" id="KW-0732">Signal</keyword>
<dbReference type="STRING" id="1202724.AM493_20275"/>
<feature type="chain" id="PRO_5005857728" description="Lipoprotein" evidence="1">
    <location>
        <begin position="26"/>
        <end position="183"/>
    </location>
</feature>
<keyword evidence="3" id="KW-1185">Reference proteome</keyword>
<evidence type="ECO:0008006" key="4">
    <source>
        <dbReference type="Google" id="ProtNLM"/>
    </source>
</evidence>
<organism evidence="2 3">
    <name type="scientific">Flavobacterium akiainvivens</name>
    <dbReference type="NCBI Taxonomy" id="1202724"/>
    <lineage>
        <taxon>Bacteria</taxon>
        <taxon>Pseudomonadati</taxon>
        <taxon>Bacteroidota</taxon>
        <taxon>Flavobacteriia</taxon>
        <taxon>Flavobacteriales</taxon>
        <taxon>Flavobacteriaceae</taxon>
        <taxon>Flavobacterium</taxon>
    </lineage>
</organism>
<dbReference type="AlphaFoldDB" id="A0A0N0RR52"/>
<comment type="caution">
    <text evidence="2">The sequence shown here is derived from an EMBL/GenBank/DDBJ whole genome shotgun (WGS) entry which is preliminary data.</text>
</comment>